<proteinExistence type="predicted"/>
<dbReference type="PANTHER" id="PTHR34618:SF1">
    <property type="entry name" value="SECRETED PROTEIN"/>
    <property type="match status" value="1"/>
</dbReference>
<feature type="chain" id="PRO_5034285677" evidence="2">
    <location>
        <begin position="20"/>
        <end position="207"/>
    </location>
</feature>
<dbReference type="Proteomes" id="UP000663853">
    <property type="component" value="Unassembled WGS sequence"/>
</dbReference>
<evidence type="ECO:0000256" key="2">
    <source>
        <dbReference type="SAM" id="SignalP"/>
    </source>
</evidence>
<dbReference type="InterPro" id="IPR021476">
    <property type="entry name" value="Egh16-like"/>
</dbReference>
<feature type="region of interest" description="Disordered" evidence="1">
    <location>
        <begin position="162"/>
        <end position="182"/>
    </location>
</feature>
<accession>A0A8H3CV17</accession>
<reference evidence="3" key="1">
    <citation type="submission" date="2021-01" db="EMBL/GenBank/DDBJ databases">
        <authorList>
            <person name="Kaushik A."/>
        </authorList>
    </citation>
    <scope>NUCLEOTIDE SEQUENCE</scope>
    <source>
        <strain evidence="3">AG6-10EEA</strain>
    </source>
</reference>
<name>A0A8H3CV17_9AGAM</name>
<feature type="signal peptide" evidence="2">
    <location>
        <begin position="1"/>
        <end position="19"/>
    </location>
</feature>
<evidence type="ECO:0000313" key="3">
    <source>
        <dbReference type="EMBL" id="CAE6494583.1"/>
    </source>
</evidence>
<dbReference type="AlphaFoldDB" id="A0A8H3CV17"/>
<evidence type="ECO:0000313" key="4">
    <source>
        <dbReference type="Proteomes" id="UP000663853"/>
    </source>
</evidence>
<gene>
    <name evidence="3" type="ORF">RDB_LOCUS104929</name>
</gene>
<dbReference type="Pfam" id="PF11327">
    <property type="entry name" value="Egh16-like"/>
    <property type="match status" value="1"/>
</dbReference>
<protein>
    <submittedName>
        <fullName evidence="3">Uncharacterized protein</fullName>
    </submittedName>
</protein>
<dbReference type="PANTHER" id="PTHR34618">
    <property type="entry name" value="SURFACE PROTEIN MAS1, PUTATIVE-RELATED"/>
    <property type="match status" value="1"/>
</dbReference>
<organism evidence="3 4">
    <name type="scientific">Rhizoctonia solani</name>
    <dbReference type="NCBI Taxonomy" id="456999"/>
    <lineage>
        <taxon>Eukaryota</taxon>
        <taxon>Fungi</taxon>
        <taxon>Dikarya</taxon>
        <taxon>Basidiomycota</taxon>
        <taxon>Agaricomycotina</taxon>
        <taxon>Agaricomycetes</taxon>
        <taxon>Cantharellales</taxon>
        <taxon>Ceratobasidiaceae</taxon>
        <taxon>Rhizoctonia</taxon>
    </lineage>
</organism>
<comment type="caution">
    <text evidence="3">The sequence shown here is derived from an EMBL/GenBank/DDBJ whole genome shotgun (WGS) entry which is preliminary data.</text>
</comment>
<keyword evidence="2" id="KW-0732">Signal</keyword>
<feature type="compositionally biased region" description="Low complexity" evidence="1">
    <location>
        <begin position="166"/>
        <end position="176"/>
    </location>
</feature>
<sequence>MFFSKSLLVVAALAAQVLGHAVVQPVMGVNGKAVRANTQRPSTAKPCGNTALTKIDGSQSIAMTGTSFTADAVNFNANKDGSLQFTASVDPTGTGKSFKAATITTNGPAAPPKVGTTAQLSVNLPAGTVCSGGASKDSCLVSFKSASGFGNCVVVKQAGAGGASNKAATPKTGTKATRSRHPRDFSAPAEYAKRTISWVWAPINEVN</sequence>
<dbReference type="EMBL" id="CAJMXA010003390">
    <property type="protein sequence ID" value="CAE6494583.1"/>
    <property type="molecule type" value="Genomic_DNA"/>
</dbReference>
<evidence type="ECO:0000256" key="1">
    <source>
        <dbReference type="SAM" id="MobiDB-lite"/>
    </source>
</evidence>